<dbReference type="RefSeq" id="WP_128995872.1">
    <property type="nucleotide sequence ID" value="NZ_PDKN01000003.1"/>
</dbReference>
<keyword evidence="8" id="KW-1185">Reference proteome</keyword>
<dbReference type="Proteomes" id="UP000290657">
    <property type="component" value="Unassembled WGS sequence"/>
</dbReference>
<keyword evidence="2" id="KW-0145">Chemotaxis</keyword>
<dbReference type="PROSITE" id="PS50110">
    <property type="entry name" value="RESPONSE_REGULATORY"/>
    <property type="match status" value="1"/>
</dbReference>
<evidence type="ECO:0000313" key="7">
    <source>
        <dbReference type="EMBL" id="RXJ58009.1"/>
    </source>
</evidence>
<dbReference type="OrthoDB" id="9794815at2"/>
<accession>A0A4Q0XQG9</accession>
<dbReference type="CDD" id="cd17546">
    <property type="entry name" value="REC_hyHK_CKI1_RcsC-like"/>
    <property type="match status" value="1"/>
</dbReference>
<dbReference type="GO" id="GO:0097588">
    <property type="term" value="P:archaeal or bacterial-type flagellum-dependent cell motility"/>
    <property type="evidence" value="ECO:0007669"/>
    <property type="project" value="UniProtKB-KW"/>
</dbReference>
<comment type="cofactor">
    <cofactor evidence="1">
        <name>Mg(2+)</name>
        <dbReference type="ChEBI" id="CHEBI:18420"/>
    </cofactor>
</comment>
<gene>
    <name evidence="7" type="ORF">CRV04_05750</name>
</gene>
<evidence type="ECO:0000256" key="3">
    <source>
        <dbReference type="ARBA" id="ARBA00022553"/>
    </source>
</evidence>
<organism evidence="7 8">
    <name type="scientific">Candidatus Marinarcus aquaticus</name>
    <dbReference type="NCBI Taxonomy" id="2044504"/>
    <lineage>
        <taxon>Bacteria</taxon>
        <taxon>Pseudomonadati</taxon>
        <taxon>Campylobacterota</taxon>
        <taxon>Epsilonproteobacteria</taxon>
        <taxon>Campylobacterales</taxon>
        <taxon>Arcobacteraceae</taxon>
        <taxon>Candidatus Marinarcus</taxon>
    </lineage>
</organism>
<sequence length="137" mass="15940">MHKDLKNVSILYVEDDDFLREHTQDLLKKIFKEVFVAKDGKDGVYVYNEHLNQVDAIITDINMPEISGIQMAKIIRKIQEKSNKNSPIIALSAYNIEDYSFQELKDNFAHYLRKPIQVKDLVINVNKALKGELEDFI</sequence>
<keyword evidence="4" id="KW-0283">Flagellar rotation</keyword>
<keyword evidence="3 5" id="KW-0597">Phosphoprotein</keyword>
<dbReference type="InterPro" id="IPR001789">
    <property type="entry name" value="Sig_transdc_resp-reg_receiver"/>
</dbReference>
<evidence type="ECO:0000256" key="1">
    <source>
        <dbReference type="ARBA" id="ARBA00001946"/>
    </source>
</evidence>
<feature type="modified residue" description="4-aspartylphosphate" evidence="5">
    <location>
        <position position="60"/>
    </location>
</feature>
<protein>
    <submittedName>
        <fullName evidence="7">Response regulator</fullName>
    </submittedName>
</protein>
<dbReference type="SUPFAM" id="SSF52172">
    <property type="entry name" value="CheY-like"/>
    <property type="match status" value="1"/>
</dbReference>
<evidence type="ECO:0000313" key="8">
    <source>
        <dbReference type="Proteomes" id="UP000290657"/>
    </source>
</evidence>
<dbReference type="PANTHER" id="PTHR44591">
    <property type="entry name" value="STRESS RESPONSE REGULATOR PROTEIN 1"/>
    <property type="match status" value="1"/>
</dbReference>
<dbReference type="PANTHER" id="PTHR44591:SF3">
    <property type="entry name" value="RESPONSE REGULATORY DOMAIN-CONTAINING PROTEIN"/>
    <property type="match status" value="1"/>
</dbReference>
<dbReference type="AlphaFoldDB" id="A0A4Q0XQG9"/>
<feature type="domain" description="Response regulatory" evidence="6">
    <location>
        <begin position="9"/>
        <end position="129"/>
    </location>
</feature>
<dbReference type="Pfam" id="PF00072">
    <property type="entry name" value="Response_reg"/>
    <property type="match status" value="1"/>
</dbReference>
<dbReference type="InterPro" id="IPR050595">
    <property type="entry name" value="Bact_response_regulator"/>
</dbReference>
<evidence type="ECO:0000256" key="4">
    <source>
        <dbReference type="ARBA" id="ARBA00022779"/>
    </source>
</evidence>
<dbReference type="SMART" id="SM00448">
    <property type="entry name" value="REC"/>
    <property type="match status" value="1"/>
</dbReference>
<name>A0A4Q0XQG9_9BACT</name>
<evidence type="ECO:0000256" key="2">
    <source>
        <dbReference type="ARBA" id="ARBA00022500"/>
    </source>
</evidence>
<evidence type="ECO:0000259" key="6">
    <source>
        <dbReference type="PROSITE" id="PS50110"/>
    </source>
</evidence>
<proteinExistence type="predicted"/>
<dbReference type="EMBL" id="PDKN01000003">
    <property type="protein sequence ID" value="RXJ58009.1"/>
    <property type="molecule type" value="Genomic_DNA"/>
</dbReference>
<evidence type="ECO:0000256" key="5">
    <source>
        <dbReference type="PROSITE-ProRule" id="PRU00169"/>
    </source>
</evidence>
<reference evidence="7 8" key="1">
    <citation type="submission" date="2017-10" db="EMBL/GenBank/DDBJ databases">
        <title>Genomics of the genus Arcobacter.</title>
        <authorList>
            <person name="Perez-Cataluna A."/>
            <person name="Figueras M.J."/>
        </authorList>
    </citation>
    <scope>NUCLEOTIDE SEQUENCE [LARGE SCALE GENOMIC DNA]</scope>
    <source>
        <strain evidence="7 8">CECT 8987</strain>
    </source>
</reference>
<dbReference type="GO" id="GO:0000160">
    <property type="term" value="P:phosphorelay signal transduction system"/>
    <property type="evidence" value="ECO:0007669"/>
    <property type="project" value="InterPro"/>
</dbReference>
<dbReference type="Gene3D" id="3.40.50.2300">
    <property type="match status" value="1"/>
</dbReference>
<dbReference type="InterPro" id="IPR011006">
    <property type="entry name" value="CheY-like_superfamily"/>
</dbReference>
<dbReference type="GO" id="GO:0006935">
    <property type="term" value="P:chemotaxis"/>
    <property type="evidence" value="ECO:0007669"/>
    <property type="project" value="UniProtKB-KW"/>
</dbReference>
<comment type="caution">
    <text evidence="7">The sequence shown here is derived from an EMBL/GenBank/DDBJ whole genome shotgun (WGS) entry which is preliminary data.</text>
</comment>